<dbReference type="Gene3D" id="2.10.230.10">
    <property type="entry name" value="Heat shock protein DnaJ, cysteine-rich domain"/>
    <property type="match status" value="1"/>
</dbReference>
<dbReference type="EMBL" id="MT144482">
    <property type="protein sequence ID" value="QJA54167.1"/>
    <property type="molecule type" value="Genomic_DNA"/>
</dbReference>
<dbReference type="EMBL" id="MT142331">
    <property type="protein sequence ID" value="QJA78325.1"/>
    <property type="molecule type" value="Genomic_DNA"/>
</dbReference>
<name>A0A6H2A3L8_9ZZZZ</name>
<protein>
    <submittedName>
        <fullName evidence="1">Putative chaperone</fullName>
    </submittedName>
</protein>
<dbReference type="SUPFAM" id="SSF57938">
    <property type="entry name" value="DnaJ/Hsp40 cysteine-rich domain"/>
    <property type="match status" value="1"/>
</dbReference>
<accession>A0A6H2A3L8</accession>
<evidence type="ECO:0000313" key="1">
    <source>
        <dbReference type="EMBL" id="QJA54167.1"/>
    </source>
</evidence>
<dbReference type="InterPro" id="IPR036410">
    <property type="entry name" value="HSP_DnaJ_Cys-rich_dom_sf"/>
</dbReference>
<proteinExistence type="predicted"/>
<sequence length="139" mass="15580">MTENERIAQALETKMKPCPECDGFGEHTWDVDYVDRGGLGGMSPVQRTAKCERCNGEGKIEDDRGVCERLIEAAWNMPESDGDHARIWWLANNAQGTDMTDDDRLEVLAEIEALTKDIGSRYWLRALAASPVAPREEKP</sequence>
<dbReference type="AlphaFoldDB" id="A0A6H2A3L8"/>
<gene>
    <name evidence="2" type="ORF">MM415A01084_0022</name>
    <name evidence="1" type="ORF">TM448A04437_0008</name>
</gene>
<reference evidence="1" key="1">
    <citation type="submission" date="2020-03" db="EMBL/GenBank/DDBJ databases">
        <title>The deep terrestrial virosphere.</title>
        <authorList>
            <person name="Holmfeldt K."/>
            <person name="Nilsson E."/>
            <person name="Simone D."/>
            <person name="Lopez-Fernandez M."/>
            <person name="Wu X."/>
            <person name="de Brujin I."/>
            <person name="Lundin D."/>
            <person name="Andersson A."/>
            <person name="Bertilsson S."/>
            <person name="Dopson M."/>
        </authorList>
    </citation>
    <scope>NUCLEOTIDE SEQUENCE</scope>
    <source>
        <strain evidence="2">MM415A01084</strain>
        <strain evidence="1">TM448A04437</strain>
    </source>
</reference>
<organism evidence="1">
    <name type="scientific">viral metagenome</name>
    <dbReference type="NCBI Taxonomy" id="1070528"/>
    <lineage>
        <taxon>unclassified sequences</taxon>
        <taxon>metagenomes</taxon>
        <taxon>organismal metagenomes</taxon>
    </lineage>
</organism>
<evidence type="ECO:0000313" key="2">
    <source>
        <dbReference type="EMBL" id="QJA78325.1"/>
    </source>
</evidence>